<feature type="transmembrane region" description="Helical" evidence="8">
    <location>
        <begin position="159"/>
        <end position="178"/>
    </location>
</feature>
<dbReference type="InParanoid" id="F1ZA59"/>
<dbReference type="GO" id="GO:0005886">
    <property type="term" value="C:plasma membrane"/>
    <property type="evidence" value="ECO:0007669"/>
    <property type="project" value="UniProtKB-SubCell"/>
</dbReference>
<keyword evidence="2" id="KW-1003">Cell membrane</keyword>
<evidence type="ECO:0000313" key="10">
    <source>
        <dbReference type="Proteomes" id="UP000004728"/>
    </source>
</evidence>
<evidence type="ECO:0000256" key="5">
    <source>
        <dbReference type="ARBA" id="ARBA00022692"/>
    </source>
</evidence>
<dbReference type="GO" id="GO:0009103">
    <property type="term" value="P:lipopolysaccharide biosynthetic process"/>
    <property type="evidence" value="ECO:0007669"/>
    <property type="project" value="UniProtKB-ARBA"/>
</dbReference>
<reference evidence="9 10" key="1">
    <citation type="journal article" date="2012" name="J. Bacteriol.">
        <title>Draft Genome Sequence of Novosphingobium nitrogenifigens Y88T.</title>
        <authorList>
            <person name="Strabala T.J."/>
            <person name="Macdonald L."/>
            <person name="Liu V."/>
            <person name="Smit A.M."/>
        </authorList>
    </citation>
    <scope>NUCLEOTIDE SEQUENCE [LARGE SCALE GENOMIC DNA]</scope>
    <source>
        <strain evidence="9 10">DSM 19370</strain>
    </source>
</reference>
<dbReference type="EMBL" id="AEWJ01000041">
    <property type="protein sequence ID" value="EGD58533.1"/>
    <property type="molecule type" value="Genomic_DNA"/>
</dbReference>
<keyword evidence="10" id="KW-1185">Reference proteome</keyword>
<evidence type="ECO:0000256" key="4">
    <source>
        <dbReference type="ARBA" id="ARBA00022679"/>
    </source>
</evidence>
<keyword evidence="4" id="KW-0808">Transferase</keyword>
<proteinExistence type="predicted"/>
<evidence type="ECO:0000256" key="3">
    <source>
        <dbReference type="ARBA" id="ARBA00022676"/>
    </source>
</evidence>
<dbReference type="PANTHER" id="PTHR33908">
    <property type="entry name" value="MANNOSYLTRANSFERASE YKCB-RELATED"/>
    <property type="match status" value="1"/>
</dbReference>
<dbReference type="Proteomes" id="UP000004728">
    <property type="component" value="Unassembled WGS sequence"/>
</dbReference>
<dbReference type="OrthoDB" id="345761at2"/>
<accession>F1ZA59</accession>
<dbReference type="PANTHER" id="PTHR33908:SF11">
    <property type="entry name" value="MEMBRANE PROTEIN"/>
    <property type="match status" value="1"/>
</dbReference>
<gene>
    <name evidence="9" type="ORF">Y88_0589</name>
</gene>
<dbReference type="STRING" id="983920.Y88_0589"/>
<keyword evidence="3" id="KW-0328">Glycosyltransferase</keyword>
<feature type="transmembrane region" description="Helical" evidence="8">
    <location>
        <begin position="287"/>
        <end position="307"/>
    </location>
</feature>
<feature type="transmembrane region" description="Helical" evidence="8">
    <location>
        <begin position="209"/>
        <end position="230"/>
    </location>
</feature>
<evidence type="ECO:0000256" key="1">
    <source>
        <dbReference type="ARBA" id="ARBA00004651"/>
    </source>
</evidence>
<comment type="caution">
    <text evidence="9">The sequence shown here is derived from an EMBL/GenBank/DDBJ whole genome shotgun (WGS) entry which is preliminary data.</text>
</comment>
<feature type="transmembrane region" description="Helical" evidence="8">
    <location>
        <begin position="343"/>
        <end position="360"/>
    </location>
</feature>
<name>F1ZA59_9SPHN</name>
<feature type="transmembrane region" description="Helical" evidence="8">
    <location>
        <begin position="80"/>
        <end position="98"/>
    </location>
</feature>
<feature type="transmembrane region" description="Helical" evidence="8">
    <location>
        <begin position="110"/>
        <end position="128"/>
    </location>
</feature>
<dbReference type="InterPro" id="IPR050297">
    <property type="entry name" value="LipidA_mod_glycosyltrf_83"/>
</dbReference>
<dbReference type="eggNOG" id="COG1807">
    <property type="taxonomic scope" value="Bacteria"/>
</dbReference>
<feature type="transmembrane region" description="Helical" evidence="8">
    <location>
        <begin position="313"/>
        <end position="331"/>
    </location>
</feature>
<keyword evidence="5 8" id="KW-0812">Transmembrane</keyword>
<dbReference type="AlphaFoldDB" id="F1ZA59"/>
<keyword evidence="7 8" id="KW-0472">Membrane</keyword>
<dbReference type="HOGENOM" id="CLU_046121_0_0_5"/>
<organism evidence="9 10">
    <name type="scientific">Novosphingobium nitrogenifigens DSM 19370</name>
    <dbReference type="NCBI Taxonomy" id="983920"/>
    <lineage>
        <taxon>Bacteria</taxon>
        <taxon>Pseudomonadati</taxon>
        <taxon>Pseudomonadota</taxon>
        <taxon>Alphaproteobacteria</taxon>
        <taxon>Sphingomonadales</taxon>
        <taxon>Sphingomonadaceae</taxon>
        <taxon>Novosphingobium</taxon>
    </lineage>
</organism>
<evidence type="ECO:0000256" key="2">
    <source>
        <dbReference type="ARBA" id="ARBA00022475"/>
    </source>
</evidence>
<evidence type="ECO:0000256" key="7">
    <source>
        <dbReference type="ARBA" id="ARBA00023136"/>
    </source>
</evidence>
<feature type="transmembrane region" description="Helical" evidence="8">
    <location>
        <begin position="255"/>
        <end position="275"/>
    </location>
</feature>
<dbReference type="GO" id="GO:0016763">
    <property type="term" value="F:pentosyltransferase activity"/>
    <property type="evidence" value="ECO:0007669"/>
    <property type="project" value="TreeGrafter"/>
</dbReference>
<comment type="subcellular location">
    <subcellularLocation>
        <location evidence="1">Cell membrane</location>
        <topology evidence="1">Multi-pass membrane protein</topology>
    </subcellularLocation>
</comment>
<evidence type="ECO:0000313" key="9">
    <source>
        <dbReference type="EMBL" id="EGD58533.1"/>
    </source>
</evidence>
<evidence type="ECO:0000256" key="6">
    <source>
        <dbReference type="ARBA" id="ARBA00022989"/>
    </source>
</evidence>
<keyword evidence="6 8" id="KW-1133">Transmembrane helix</keyword>
<evidence type="ECO:0000256" key="8">
    <source>
        <dbReference type="SAM" id="Phobius"/>
    </source>
</evidence>
<sequence>MGSLAISSTWVAFFQYAAIALAFRLILFGNPVVHVDEEFYQLVAWRWTQGDLPFVDIWDRKPVGLFLLYRLFLLVPGDPIRIYQLFGIASTAATALVIQRLAREIARPSSAWLAGIVYVFAMPAFSCSFGQAPVFYNLLMALAAFALVDVWKRAEAPDLLVRGIIIMLLVGVAMQIKYSVLFEGIAFGCMLLARGWADVWSWRRLALAGLIWALTALFPTILAFACYAAIGHADDFLQANFISILHRLPDGEASWIRLATQLGALTPFWLAILVAPRFMAMPRARHPLVPAVLRAWAIAAIAGYLVFGTWYDHYVAPMLAPLSVLAAPVLARSVPDERWFGRLLLVASAIGGLAVMGIQFKNHGTATQFDRMTQVIRNEMHGGCFYQFDGEPALYRSVGACIPTRYAFSTHLNTWTEAPAIGVDPGQEVARIMLTHPDVVLIGEWTQIYLPNHISRAVVKDFLARDYERYTGFVLGTHHFGLYRLKHH</sequence>
<protein>
    <submittedName>
        <fullName evidence="9">Uncharacterized protein</fullName>
    </submittedName>
</protein>